<organism evidence="2 3">
    <name type="scientific">Candidatus Ordinivivax streblomastigis</name>
    <dbReference type="NCBI Taxonomy" id="2540710"/>
    <lineage>
        <taxon>Bacteria</taxon>
        <taxon>Pseudomonadati</taxon>
        <taxon>Bacteroidota</taxon>
        <taxon>Bacteroidia</taxon>
        <taxon>Bacteroidales</taxon>
        <taxon>Candidatus Ordinivivax</taxon>
    </lineage>
</organism>
<evidence type="ECO:0000313" key="3">
    <source>
        <dbReference type="Proteomes" id="UP000324575"/>
    </source>
</evidence>
<evidence type="ECO:0008006" key="4">
    <source>
        <dbReference type="Google" id="ProtNLM"/>
    </source>
</evidence>
<reference evidence="2 3" key="1">
    <citation type="submission" date="2019-03" db="EMBL/GenBank/DDBJ databases">
        <title>Single cell metagenomics reveals metabolic interactions within the superorganism composed of flagellate Streblomastix strix and complex community of Bacteroidetes bacteria on its surface.</title>
        <authorList>
            <person name="Treitli S.C."/>
            <person name="Kolisko M."/>
            <person name="Husnik F."/>
            <person name="Keeling P."/>
            <person name="Hampl V."/>
        </authorList>
    </citation>
    <scope>NUCLEOTIDE SEQUENCE [LARGE SCALE GENOMIC DNA]</scope>
    <source>
        <strain evidence="2">St1</strain>
    </source>
</reference>
<protein>
    <recommendedName>
        <fullName evidence="4">DUF5683 domain-containing protein</fullName>
    </recommendedName>
</protein>
<evidence type="ECO:0000313" key="2">
    <source>
        <dbReference type="EMBL" id="KAA6301792.1"/>
    </source>
</evidence>
<dbReference type="EMBL" id="SNRX01000014">
    <property type="protein sequence ID" value="KAA6301792.1"/>
    <property type="molecule type" value="Genomic_DNA"/>
</dbReference>
<comment type="caution">
    <text evidence="2">The sequence shown here is derived from an EMBL/GenBank/DDBJ whole genome shotgun (WGS) entry which is preliminary data.</text>
</comment>
<dbReference type="PROSITE" id="PS51257">
    <property type="entry name" value="PROKAR_LIPOPROTEIN"/>
    <property type="match status" value="1"/>
</dbReference>
<feature type="signal peptide" evidence="1">
    <location>
        <begin position="1"/>
        <end position="18"/>
    </location>
</feature>
<evidence type="ECO:0000256" key="1">
    <source>
        <dbReference type="SAM" id="SignalP"/>
    </source>
</evidence>
<gene>
    <name evidence="2" type="ORF">EZS26_002101</name>
</gene>
<keyword evidence="1" id="KW-0732">Signal</keyword>
<feature type="chain" id="PRO_5024458277" description="DUF5683 domain-containing protein" evidence="1">
    <location>
        <begin position="19"/>
        <end position="345"/>
    </location>
</feature>
<accession>A0A5M8P083</accession>
<sequence length="345" mass="40522">MKCFLSVLGIAVLFSSCATLVHERYYPLAVSADQPETQIIYNEKKYSTPTEITVCRSDEPLQLTVVHDSIQKELLIPSRLSYMYWFGNLFWLSYAAPIGWLVELDSPKSRTYGREVIIHPLDSVSYTVKYPFLKSIKAKPTNKGDLNILFSLPEINPFYLHSFNNSIKESVGFPGIGAGFEYYYANNKALQLRADVIHMGSLFPYGYWFDYFSDWENSEDWTGQKTVNRSNTYNFSLTNTWQNRRFTIGCGINYALNEWNERLYHWSNQWEEKLENYIQQLDNEELRSQKNHSLGFVFNTYYRLTNHFYVGVIYRPSVYCFSPSPQFRYEHIISVDLAWKISLKK</sequence>
<dbReference type="Proteomes" id="UP000324575">
    <property type="component" value="Unassembled WGS sequence"/>
</dbReference>
<dbReference type="AlphaFoldDB" id="A0A5M8P083"/>
<proteinExistence type="predicted"/>
<name>A0A5M8P083_9BACT</name>